<keyword evidence="2" id="KW-1185">Reference proteome</keyword>
<dbReference type="Proteomes" id="UP001457282">
    <property type="component" value="Unassembled WGS sequence"/>
</dbReference>
<protein>
    <submittedName>
        <fullName evidence="1">Uncharacterized protein</fullName>
    </submittedName>
</protein>
<sequence length="75" mass="8173">MSCFPSPIRPSRQAEPHQFHAVGSCLKLIGPELATFPSAVARPAKQHAKAEDAAGSAEQRRWIEVRDRSCSGCEL</sequence>
<evidence type="ECO:0000313" key="1">
    <source>
        <dbReference type="EMBL" id="KAK9913961.1"/>
    </source>
</evidence>
<comment type="caution">
    <text evidence="1">The sequence shown here is derived from an EMBL/GenBank/DDBJ whole genome shotgun (WGS) entry which is preliminary data.</text>
</comment>
<organism evidence="1 2">
    <name type="scientific">Rubus argutus</name>
    <name type="common">Southern blackberry</name>
    <dbReference type="NCBI Taxonomy" id="59490"/>
    <lineage>
        <taxon>Eukaryota</taxon>
        <taxon>Viridiplantae</taxon>
        <taxon>Streptophyta</taxon>
        <taxon>Embryophyta</taxon>
        <taxon>Tracheophyta</taxon>
        <taxon>Spermatophyta</taxon>
        <taxon>Magnoliopsida</taxon>
        <taxon>eudicotyledons</taxon>
        <taxon>Gunneridae</taxon>
        <taxon>Pentapetalae</taxon>
        <taxon>rosids</taxon>
        <taxon>fabids</taxon>
        <taxon>Rosales</taxon>
        <taxon>Rosaceae</taxon>
        <taxon>Rosoideae</taxon>
        <taxon>Rosoideae incertae sedis</taxon>
        <taxon>Rubus</taxon>
    </lineage>
</organism>
<name>A0AAW1W340_RUBAR</name>
<proteinExistence type="predicted"/>
<dbReference type="AlphaFoldDB" id="A0AAW1W340"/>
<dbReference type="EMBL" id="JBEDUW010000007">
    <property type="protein sequence ID" value="KAK9913961.1"/>
    <property type="molecule type" value="Genomic_DNA"/>
</dbReference>
<reference evidence="1 2" key="1">
    <citation type="journal article" date="2023" name="G3 (Bethesda)">
        <title>A chromosome-length genome assembly and annotation of blackberry (Rubus argutus, cv. 'Hillquist').</title>
        <authorList>
            <person name="Bruna T."/>
            <person name="Aryal R."/>
            <person name="Dudchenko O."/>
            <person name="Sargent D.J."/>
            <person name="Mead D."/>
            <person name="Buti M."/>
            <person name="Cavallini A."/>
            <person name="Hytonen T."/>
            <person name="Andres J."/>
            <person name="Pham M."/>
            <person name="Weisz D."/>
            <person name="Mascagni F."/>
            <person name="Usai G."/>
            <person name="Natali L."/>
            <person name="Bassil N."/>
            <person name="Fernandez G.E."/>
            <person name="Lomsadze A."/>
            <person name="Armour M."/>
            <person name="Olukolu B."/>
            <person name="Poorten T."/>
            <person name="Britton C."/>
            <person name="Davik J."/>
            <person name="Ashrafi H."/>
            <person name="Aiden E.L."/>
            <person name="Borodovsky M."/>
            <person name="Worthington M."/>
        </authorList>
    </citation>
    <scope>NUCLEOTIDE SEQUENCE [LARGE SCALE GENOMIC DNA]</scope>
    <source>
        <strain evidence="1">PI 553951</strain>
    </source>
</reference>
<accession>A0AAW1W340</accession>
<evidence type="ECO:0000313" key="2">
    <source>
        <dbReference type="Proteomes" id="UP001457282"/>
    </source>
</evidence>
<gene>
    <name evidence="1" type="ORF">M0R45_037760</name>
</gene>